<name>A0ABD0J0R1_9CAEN</name>
<reference evidence="2 3" key="1">
    <citation type="journal article" date="2023" name="Sci. Data">
        <title>Genome assembly of the Korean intertidal mud-creeper Batillaria attramentaria.</title>
        <authorList>
            <person name="Patra A.K."/>
            <person name="Ho P.T."/>
            <person name="Jun S."/>
            <person name="Lee S.J."/>
            <person name="Kim Y."/>
            <person name="Won Y.J."/>
        </authorList>
    </citation>
    <scope>NUCLEOTIDE SEQUENCE [LARGE SCALE GENOMIC DNA]</scope>
    <source>
        <strain evidence="2">Wonlab-2016</strain>
    </source>
</reference>
<feature type="compositionally biased region" description="Basic and acidic residues" evidence="1">
    <location>
        <begin position="39"/>
        <end position="56"/>
    </location>
</feature>
<dbReference type="AlphaFoldDB" id="A0ABD0J0R1"/>
<feature type="region of interest" description="Disordered" evidence="1">
    <location>
        <begin position="1"/>
        <end position="279"/>
    </location>
</feature>
<gene>
    <name evidence="2" type="ORF">BaRGS_00040330</name>
</gene>
<dbReference type="EMBL" id="JACVVK020000790">
    <property type="protein sequence ID" value="KAK7445690.1"/>
    <property type="molecule type" value="Genomic_DNA"/>
</dbReference>
<feature type="compositionally biased region" description="Acidic residues" evidence="1">
    <location>
        <begin position="57"/>
        <end position="67"/>
    </location>
</feature>
<sequence length="302" mass="32374">MERQGGQASDNGVQGTHDKTADENVDEDAEPEGDSGNKGGEKQVARDKNGQEHDEREETEMNEENEGEDRHLTETFSAPSEKDVSSTAKSSVSSKHYQSSDNSDPARLSPDQAESPSASEVAAHEKTTEETDRKKGLKFDAQVNVETEECATTLSATPQSVRPREETGTGTTVSSDKGNTRVTETPVGTQGDVHKKECTATPPTLPQPFSSKEEIGTVESSVKDVGTQVDVQEEECGRTLSATPQPVGPREELGTGTTESSDKGNTRITERSEEAGAYLSSQTSYLTAAFFRVRAGCATPVR</sequence>
<evidence type="ECO:0000313" key="2">
    <source>
        <dbReference type="EMBL" id="KAK7445690.1"/>
    </source>
</evidence>
<feature type="compositionally biased region" description="Basic and acidic residues" evidence="1">
    <location>
        <begin position="260"/>
        <end position="274"/>
    </location>
</feature>
<feature type="compositionally biased region" description="Polar residues" evidence="1">
    <location>
        <begin position="1"/>
        <end position="14"/>
    </location>
</feature>
<feature type="compositionally biased region" description="Polar residues" evidence="1">
    <location>
        <begin position="168"/>
        <end position="188"/>
    </location>
</feature>
<evidence type="ECO:0000313" key="3">
    <source>
        <dbReference type="Proteomes" id="UP001519460"/>
    </source>
</evidence>
<proteinExistence type="predicted"/>
<feature type="compositionally biased region" description="Low complexity" evidence="1">
    <location>
        <begin position="85"/>
        <end position="100"/>
    </location>
</feature>
<feature type="compositionally biased region" description="Polar residues" evidence="1">
    <location>
        <begin position="150"/>
        <end position="160"/>
    </location>
</feature>
<accession>A0ABD0J0R1</accession>
<feature type="compositionally biased region" description="Basic and acidic residues" evidence="1">
    <location>
        <begin position="122"/>
        <end position="138"/>
    </location>
</feature>
<dbReference type="Proteomes" id="UP001519460">
    <property type="component" value="Unassembled WGS sequence"/>
</dbReference>
<evidence type="ECO:0000256" key="1">
    <source>
        <dbReference type="SAM" id="MobiDB-lite"/>
    </source>
</evidence>
<comment type="caution">
    <text evidence="2">The sequence shown here is derived from an EMBL/GenBank/DDBJ whole genome shotgun (WGS) entry which is preliminary data.</text>
</comment>
<protein>
    <submittedName>
        <fullName evidence="2">Uncharacterized protein</fullName>
    </submittedName>
</protein>
<feature type="compositionally biased region" description="Acidic residues" evidence="1">
    <location>
        <begin position="23"/>
        <end position="33"/>
    </location>
</feature>
<organism evidence="2 3">
    <name type="scientific">Batillaria attramentaria</name>
    <dbReference type="NCBI Taxonomy" id="370345"/>
    <lineage>
        <taxon>Eukaryota</taxon>
        <taxon>Metazoa</taxon>
        <taxon>Spiralia</taxon>
        <taxon>Lophotrochozoa</taxon>
        <taxon>Mollusca</taxon>
        <taxon>Gastropoda</taxon>
        <taxon>Caenogastropoda</taxon>
        <taxon>Sorbeoconcha</taxon>
        <taxon>Cerithioidea</taxon>
        <taxon>Batillariidae</taxon>
        <taxon>Batillaria</taxon>
    </lineage>
</organism>
<keyword evidence="3" id="KW-1185">Reference proteome</keyword>